<evidence type="ECO:0000313" key="1">
    <source>
        <dbReference type="EMBL" id="CAG8501761.1"/>
    </source>
</evidence>
<name>A0ACA9KZ21_9GLOM</name>
<comment type="caution">
    <text evidence="1">The sequence shown here is derived from an EMBL/GenBank/DDBJ whole genome shotgun (WGS) entry which is preliminary data.</text>
</comment>
<proteinExistence type="predicted"/>
<gene>
    <name evidence="1" type="ORF">ACOLOM_LOCUS2831</name>
</gene>
<evidence type="ECO:0000313" key="2">
    <source>
        <dbReference type="Proteomes" id="UP000789525"/>
    </source>
</evidence>
<organism evidence="1 2">
    <name type="scientific">Acaulospora colombiana</name>
    <dbReference type="NCBI Taxonomy" id="27376"/>
    <lineage>
        <taxon>Eukaryota</taxon>
        <taxon>Fungi</taxon>
        <taxon>Fungi incertae sedis</taxon>
        <taxon>Mucoromycota</taxon>
        <taxon>Glomeromycotina</taxon>
        <taxon>Glomeromycetes</taxon>
        <taxon>Diversisporales</taxon>
        <taxon>Acaulosporaceae</taxon>
        <taxon>Acaulospora</taxon>
    </lineage>
</organism>
<accession>A0ACA9KZ21</accession>
<protein>
    <submittedName>
        <fullName evidence="1">9459_t:CDS:1</fullName>
    </submittedName>
</protein>
<reference evidence="1" key="1">
    <citation type="submission" date="2021-06" db="EMBL/GenBank/DDBJ databases">
        <authorList>
            <person name="Kallberg Y."/>
            <person name="Tangrot J."/>
            <person name="Rosling A."/>
        </authorList>
    </citation>
    <scope>NUCLEOTIDE SEQUENCE</scope>
    <source>
        <strain evidence="1">CL356</strain>
    </source>
</reference>
<sequence>MSSTPFSLIVRVDRGELSTTPVANESLRPTNAVDDHTDTVTSPATTSTATQTASNSTLAGRSSASLEEVDKRCWICFGEESDSVGKWVRPCKCSLICHEECLLNWITENQKSTALKKLRITMPPSPSLTISLLPWARIAYNYSYNRLFGRLEATWRRQLEPYNATSEENGENGNERRRENQDVLDRLDRSNAGRKILSLLWSEASLVASHLFVHAFPTHSIAIFLEGACS</sequence>
<dbReference type="EMBL" id="CAJVPT010003893">
    <property type="protein sequence ID" value="CAG8501761.1"/>
    <property type="molecule type" value="Genomic_DNA"/>
</dbReference>
<dbReference type="Proteomes" id="UP000789525">
    <property type="component" value="Unassembled WGS sequence"/>
</dbReference>
<keyword evidence="2" id="KW-1185">Reference proteome</keyword>